<protein>
    <submittedName>
        <fullName evidence="2">CHK domain-containing protein</fullName>
    </submittedName>
</protein>
<evidence type="ECO:0000313" key="1">
    <source>
        <dbReference type="Proteomes" id="UP000095286"/>
    </source>
</evidence>
<proteinExistence type="predicted"/>
<dbReference type="Proteomes" id="UP000095286">
    <property type="component" value="Unplaced"/>
</dbReference>
<organism evidence="1 2">
    <name type="scientific">Rhabditophanes sp. KR3021</name>
    <dbReference type="NCBI Taxonomy" id="114890"/>
    <lineage>
        <taxon>Eukaryota</taxon>
        <taxon>Metazoa</taxon>
        <taxon>Ecdysozoa</taxon>
        <taxon>Nematoda</taxon>
        <taxon>Chromadorea</taxon>
        <taxon>Rhabditida</taxon>
        <taxon>Tylenchina</taxon>
        <taxon>Panagrolaimomorpha</taxon>
        <taxon>Strongyloidoidea</taxon>
        <taxon>Alloionematidae</taxon>
        <taxon>Rhabditophanes</taxon>
    </lineage>
</organism>
<dbReference type="WBParaSite" id="RSKR_0000328700.1">
    <property type="protein sequence ID" value="RSKR_0000328700.1"/>
    <property type="gene ID" value="RSKR_0000328700"/>
</dbReference>
<sequence>MSWRDQLVYPDCKLNAGWVEEKVRKIYSNARWSDVEIESVSEEGFMAHLRRMVVTYENEDPLVPHNFLVKIPSYNVDWSDSDIQGGSECEDQCGAIIIANLTEAENDSYLILSEYKEKYDLEIPRIFAAIDTRNMAIDESPCLVMEEILDVHVVNVVDGMNLEQVKSVMAFIVKLQTLSIIEKPANPGVAYEKWEKMPVKFEEIILGMVRQAKRRFPDKLGPMAERIFEHLYKDMNCSMVKEQAVLGNDGLSVIAHNDLWTSNLLMDKHDKNKLKCVVDWQATSLGTPTDDLCHVLFACMSTENRRKYFKPLLKHLYEELVKSVSKHGEQIPFSYEEYIVGSVIY</sequence>
<accession>A0AC35TQH7</accession>
<evidence type="ECO:0000313" key="2">
    <source>
        <dbReference type="WBParaSite" id="RSKR_0000328700.1"/>
    </source>
</evidence>
<name>A0AC35TQH7_9BILA</name>
<reference evidence="2" key="1">
    <citation type="submission" date="2016-11" db="UniProtKB">
        <authorList>
            <consortium name="WormBaseParasite"/>
        </authorList>
    </citation>
    <scope>IDENTIFICATION</scope>
    <source>
        <strain evidence="2">KR3021</strain>
    </source>
</reference>